<gene>
    <name evidence="2" type="ORF">F0145_18275</name>
</gene>
<evidence type="ECO:0000259" key="1">
    <source>
        <dbReference type="Pfam" id="PF16405"/>
    </source>
</evidence>
<evidence type="ECO:0000313" key="2">
    <source>
        <dbReference type="EMBL" id="KAA5542886.1"/>
    </source>
</evidence>
<reference evidence="2 3" key="1">
    <citation type="submission" date="2019-09" db="EMBL/GenBank/DDBJ databases">
        <title>Genome sequence and assembly of Adhaeribacter sp.</title>
        <authorList>
            <person name="Chhetri G."/>
        </authorList>
    </citation>
    <scope>NUCLEOTIDE SEQUENCE [LARGE SCALE GENOMIC DNA]</scope>
    <source>
        <strain evidence="2 3">DK36</strain>
    </source>
</reference>
<proteinExistence type="predicted"/>
<keyword evidence="3" id="KW-1185">Reference proteome</keyword>
<dbReference type="Pfam" id="PF16405">
    <property type="entry name" value="DUF5013"/>
    <property type="match status" value="1"/>
</dbReference>
<name>A0A5M6D8C6_9BACT</name>
<dbReference type="AlphaFoldDB" id="A0A5M6D8C6"/>
<dbReference type="PROSITE" id="PS51257">
    <property type="entry name" value="PROKAR_LIPOPROTEIN"/>
    <property type="match status" value="1"/>
</dbReference>
<dbReference type="InterPro" id="IPR032181">
    <property type="entry name" value="DUF5013"/>
</dbReference>
<dbReference type="EMBL" id="VWSF01000016">
    <property type="protein sequence ID" value="KAA5542886.1"/>
    <property type="molecule type" value="Genomic_DNA"/>
</dbReference>
<feature type="domain" description="DUF5013" evidence="1">
    <location>
        <begin position="181"/>
        <end position="318"/>
    </location>
</feature>
<protein>
    <submittedName>
        <fullName evidence="2">DUF5013 domain-containing protein</fullName>
    </submittedName>
</protein>
<dbReference type="RefSeq" id="WP_150090607.1">
    <property type="nucleotide sequence ID" value="NZ_VWSF01000016.1"/>
</dbReference>
<comment type="caution">
    <text evidence="2">The sequence shown here is derived from an EMBL/GenBank/DDBJ whole genome shotgun (WGS) entry which is preliminary data.</text>
</comment>
<organism evidence="2 3">
    <name type="scientific">Adhaeribacter rhizoryzae</name>
    <dbReference type="NCBI Taxonomy" id="2607907"/>
    <lineage>
        <taxon>Bacteria</taxon>
        <taxon>Pseudomonadati</taxon>
        <taxon>Bacteroidota</taxon>
        <taxon>Cytophagia</taxon>
        <taxon>Cytophagales</taxon>
        <taxon>Hymenobacteraceae</taxon>
        <taxon>Adhaeribacter</taxon>
    </lineage>
</organism>
<evidence type="ECO:0000313" key="3">
    <source>
        <dbReference type="Proteomes" id="UP000323426"/>
    </source>
</evidence>
<sequence length="345" mass="37500">MMKYLFKKITLGVFACNLLFLSSCEKDELKSLESIPPKVYITQVNGGTINLTPGNVIIDKERKVIKALLGISRSGNQAREAYSVEIISENSNLPAGTIPLASDLLSGTHIEVPAGKAAGSFYLTIPKAVLDENKGKKLGLRIRIANPSQYELNEQLATANILLDVNNFADRSVDVTAKYVKNAGNPFKRSDVGASSRFGLLADWMVNDAVKNMENGTKGGFDSFNNGGWMSLERWGTPAIPNGKIYQTAELPAGKYLFEIVSFDGSPGYTVRDQAFVAVAEGNTLPDATDVTTALAAAPFDAPKATFTLDTKKTVSFGISANFVQESQYFRIKQVKLTQFLNIFE</sequence>
<accession>A0A5M6D8C6</accession>
<dbReference type="Proteomes" id="UP000323426">
    <property type="component" value="Unassembled WGS sequence"/>
</dbReference>